<dbReference type="InterPro" id="IPR004378">
    <property type="entry name" value="F420H2_quin_Rdtase"/>
</dbReference>
<evidence type="ECO:0000313" key="4">
    <source>
        <dbReference type="Proteomes" id="UP001601992"/>
    </source>
</evidence>
<gene>
    <name evidence="3" type="ORF">ACFYXQ_12155</name>
</gene>
<evidence type="ECO:0000256" key="1">
    <source>
        <dbReference type="ARBA" id="ARBA00008710"/>
    </source>
</evidence>
<name>A0ABW6RWW7_9NOCA</name>
<dbReference type="Pfam" id="PF04075">
    <property type="entry name" value="F420H2_quin_red"/>
    <property type="match status" value="1"/>
</dbReference>
<organism evidence="3 4">
    <name type="scientific">Nocardia jiangxiensis</name>
    <dbReference type="NCBI Taxonomy" id="282685"/>
    <lineage>
        <taxon>Bacteria</taxon>
        <taxon>Bacillati</taxon>
        <taxon>Actinomycetota</taxon>
        <taxon>Actinomycetes</taxon>
        <taxon>Mycobacteriales</taxon>
        <taxon>Nocardiaceae</taxon>
        <taxon>Nocardia</taxon>
    </lineage>
</organism>
<protein>
    <submittedName>
        <fullName evidence="3">Nitroreductase family deazaflavin-dependent oxidoreductase</fullName>
    </submittedName>
</protein>
<keyword evidence="4" id="KW-1185">Reference proteome</keyword>
<dbReference type="EMBL" id="JBIAQY010000003">
    <property type="protein sequence ID" value="MFF3568516.1"/>
    <property type="molecule type" value="Genomic_DNA"/>
</dbReference>
<sequence length="140" mass="15301">MTDAIDFDAMNRKVIDEFRSTGGKGSGIFADVPLILVHHVGAKSGTERIAPLVYFGEGERLFVFGSKGGSDENPAWYHNLVANPETKVEVGTETFPVTAKVLSGAERDEIYAKQSAVQPQFAEYQSKTTRIIPVIELVRA</sequence>
<dbReference type="Proteomes" id="UP001601992">
    <property type="component" value="Unassembled WGS sequence"/>
</dbReference>
<dbReference type="PANTHER" id="PTHR39428:SF1">
    <property type="entry name" value="F420H(2)-DEPENDENT QUINONE REDUCTASE RV1261C"/>
    <property type="match status" value="1"/>
</dbReference>
<reference evidence="3 4" key="1">
    <citation type="submission" date="2024-10" db="EMBL/GenBank/DDBJ databases">
        <title>The Natural Products Discovery Center: Release of the First 8490 Sequenced Strains for Exploring Actinobacteria Biosynthetic Diversity.</title>
        <authorList>
            <person name="Kalkreuter E."/>
            <person name="Kautsar S.A."/>
            <person name="Yang D."/>
            <person name="Bader C.D."/>
            <person name="Teijaro C.N."/>
            <person name="Fluegel L."/>
            <person name="Davis C.M."/>
            <person name="Simpson J.R."/>
            <person name="Lauterbach L."/>
            <person name="Steele A.D."/>
            <person name="Gui C."/>
            <person name="Meng S."/>
            <person name="Li G."/>
            <person name="Viehrig K."/>
            <person name="Ye F."/>
            <person name="Su P."/>
            <person name="Kiefer A.F."/>
            <person name="Nichols A."/>
            <person name="Cepeda A.J."/>
            <person name="Yan W."/>
            <person name="Fan B."/>
            <person name="Jiang Y."/>
            <person name="Adhikari A."/>
            <person name="Zheng C.-J."/>
            <person name="Schuster L."/>
            <person name="Cowan T.M."/>
            <person name="Smanski M.J."/>
            <person name="Chevrette M.G."/>
            <person name="De Carvalho L.P.S."/>
            <person name="Shen B."/>
        </authorList>
    </citation>
    <scope>NUCLEOTIDE SEQUENCE [LARGE SCALE GENOMIC DNA]</scope>
    <source>
        <strain evidence="3 4">NPDC002593</strain>
    </source>
</reference>
<evidence type="ECO:0000313" key="3">
    <source>
        <dbReference type="EMBL" id="MFF3568516.1"/>
    </source>
</evidence>
<evidence type="ECO:0000256" key="2">
    <source>
        <dbReference type="ARBA" id="ARBA00049106"/>
    </source>
</evidence>
<dbReference type="PANTHER" id="PTHR39428">
    <property type="entry name" value="F420H(2)-DEPENDENT QUINONE REDUCTASE RV1261C"/>
    <property type="match status" value="1"/>
</dbReference>
<dbReference type="Gene3D" id="2.30.110.10">
    <property type="entry name" value="Electron Transport, Fmn-binding Protein, Chain A"/>
    <property type="match status" value="1"/>
</dbReference>
<comment type="catalytic activity">
    <reaction evidence="2">
        <text>oxidized coenzyme F420-(gamma-L-Glu)(n) + a quinol + H(+) = reduced coenzyme F420-(gamma-L-Glu)(n) + a quinone</text>
        <dbReference type="Rhea" id="RHEA:39663"/>
        <dbReference type="Rhea" id="RHEA-COMP:12939"/>
        <dbReference type="Rhea" id="RHEA-COMP:14378"/>
        <dbReference type="ChEBI" id="CHEBI:15378"/>
        <dbReference type="ChEBI" id="CHEBI:24646"/>
        <dbReference type="ChEBI" id="CHEBI:132124"/>
        <dbReference type="ChEBI" id="CHEBI:133980"/>
        <dbReference type="ChEBI" id="CHEBI:139511"/>
    </reaction>
</comment>
<comment type="caution">
    <text evidence="3">The sequence shown here is derived from an EMBL/GenBank/DDBJ whole genome shotgun (WGS) entry which is preliminary data.</text>
</comment>
<comment type="similarity">
    <text evidence="1">Belongs to the F420H(2)-dependent quinone reductase family.</text>
</comment>
<accession>A0ABW6RWW7</accession>
<dbReference type="InterPro" id="IPR012349">
    <property type="entry name" value="Split_barrel_FMN-bd"/>
</dbReference>
<proteinExistence type="inferred from homology"/>
<dbReference type="NCBIfam" id="TIGR00026">
    <property type="entry name" value="hi_GC_TIGR00026"/>
    <property type="match status" value="1"/>
</dbReference>
<dbReference type="RefSeq" id="WP_040829138.1">
    <property type="nucleotide sequence ID" value="NZ_JBIAQY010000003.1"/>
</dbReference>